<feature type="domain" description="Carrier" evidence="5">
    <location>
        <begin position="1241"/>
        <end position="1316"/>
    </location>
</feature>
<dbReference type="Pfam" id="PF00668">
    <property type="entry name" value="Condensation"/>
    <property type="match status" value="1"/>
</dbReference>
<sequence>RVPIGVPGELYLAGVQLARGYLNRPDLTAERFVADPADIGARMYRTGDLVRITETPTGTAQLEFLGRTDFQVKLRGLRIELGEIETVLAAHPSVARAVVAVIGDGGPGDQLAAYVVADNGQPIDTATLTAHAETALPQYMVPTHIVELDHLPLGASGKLDRKALPRIDTHHTTPTYRAPATPTEQAIADIFTELLDAEHVGADDNFFELGGNSLIGMRVIARTNNALDTRFGVRDLFEYPSASALAARAAEQSGGAQHPPLVPQERPERIPLSLAQQRMWFLNRFDPASGVNNIPAVIRLTGNLDVAALRAAIADVVERHESLRTVYPDHDGTGYQVIVPAVQAVPELTVTRVDEDELLDVVTPLVVGGFDTTAAIPFRVALLRLGADEYVLVVVVHHIAADGFSIAPLTRDVMLAYSARAAGIGPVWTPLAVQYADFAIWQRTVLGDEDDPDSIASKQLTYWRTQLAGLPDQLDLPADRPRPQVASQRGARLPFTIDEDVRAGLEAIARARNSTLFMVVHAALATLLARLSGTTDIVIGTPIAGRGERDLDDVIGMFVNTLVLRTEVEPSLPFAGLVDRTRTNDLSAFAHADVPFERLVDVLNPARSTARHPLFQVMLTFQNFASTSLELPGLSISAVDFDVHTAKFDLGFLLTDYRDEAGAHAGMVGSITYATDLFDETTVQSFADRFVSLLTTISADPQQPVGDIDILRPDERLTLRDNGTGTDLDVDPAATLVALFDAQVARTPDAVALVSDSETLTYAEFDDRVNRLARWLIAAGVGPESTVGVAIRRSIDLVIAMYAVTKAGGAYVPIDPDQPAERIGYVASIADPVCVLTSGNGVEFDGWSGQIIDTMTLDVSGLGAATITDADRIAPLRPQNTAYVLFTSGSTGRPKGVAVAHESVAAGFAWRQDRVPLGSDDAVLQKTPFTFDASVREFWWPLLVGSRLVVPTPEGHRDPQYLASMISRHRITFMHFVPSMLELFVPAVSRDDVASLRWVICGGEPLTPRLVSALKSVSDAEFRNEYGPTEGTVSITRSRPLSTSTGPTIPIGGPVPNSHVYVLDSRLQPVPVGVPGELYLAGSQLARGYQARPDLTAARFVPDPTGSAGERMYRTGDLVRWRSDGQIDFLGRTDFQVKLRGLRIELGEIEELLTEQATISQTVAVVRADAQVGDQLVAYLVGAAGYAVDVETVRAELGRRVPSYMVPTAFVVLDALPLNPSGKLDRKALPDPVFEAKTYREPTSPIEHTVATIFADVLGVERVGLDDDFFELGGNSLVAVRATQRLKDALGTRVALQWLFTDRTVAELASRLVKPASAADDDSGLGVLIPLRPTGTAEPLFCIHPLFGLAWAYLGLAQYIDRDRPVYGLQSPAILEPVFEYRSFDELAARYVREIQTKQPEGPYHLLGWSLGGVIAHAVAVQLQQAGHEVELLGLMDATPESDFEVFARELTDHLRALGITLPDDGNLSEISLERAREILATYQDVPDMITPEHVQRIFAGAVAMVRLEEQHEFGVFAGDLAFFSAALDNPEPEDAALKWQPYVSGRVVNYEIPTAHGTMLDPASLDVLGPYLNENLT</sequence>
<dbReference type="FunFam" id="3.40.50.12780:FF:000012">
    <property type="entry name" value="Non-ribosomal peptide synthetase"/>
    <property type="match status" value="1"/>
</dbReference>
<comment type="caution">
    <text evidence="6">The sequence shown here is derived from an EMBL/GenBank/DDBJ whole genome shotgun (WGS) entry which is preliminary data.</text>
</comment>
<dbReference type="InterPro" id="IPR020845">
    <property type="entry name" value="AMP-binding_CS"/>
</dbReference>
<dbReference type="GO" id="GO:0003824">
    <property type="term" value="F:catalytic activity"/>
    <property type="evidence" value="ECO:0007669"/>
    <property type="project" value="InterPro"/>
</dbReference>
<dbReference type="EMBL" id="JAEMNV010000005">
    <property type="protein sequence ID" value="MBJ8340450.1"/>
    <property type="molecule type" value="Genomic_DNA"/>
</dbReference>
<dbReference type="CDD" id="cd19540">
    <property type="entry name" value="LCL_NRPS-like"/>
    <property type="match status" value="1"/>
</dbReference>
<dbReference type="Pfam" id="PF00975">
    <property type="entry name" value="Thioesterase"/>
    <property type="match status" value="1"/>
</dbReference>
<dbReference type="SUPFAM" id="SSF47336">
    <property type="entry name" value="ACP-like"/>
    <property type="match status" value="2"/>
</dbReference>
<dbReference type="SUPFAM" id="SSF52777">
    <property type="entry name" value="CoA-dependent acyltransferases"/>
    <property type="match status" value="2"/>
</dbReference>
<dbReference type="Gene3D" id="2.30.38.10">
    <property type="entry name" value="Luciferase, Domain 3"/>
    <property type="match status" value="1"/>
</dbReference>
<dbReference type="GO" id="GO:0005737">
    <property type="term" value="C:cytoplasm"/>
    <property type="evidence" value="ECO:0007669"/>
    <property type="project" value="TreeGrafter"/>
</dbReference>
<keyword evidence="2" id="KW-0596">Phosphopantetheine</keyword>
<dbReference type="Pfam" id="PF13193">
    <property type="entry name" value="AMP-binding_C"/>
    <property type="match status" value="2"/>
</dbReference>
<dbReference type="InterPro" id="IPR029058">
    <property type="entry name" value="AB_hydrolase_fold"/>
</dbReference>
<dbReference type="InterPro" id="IPR001242">
    <property type="entry name" value="Condensation_dom"/>
</dbReference>
<reference evidence="6" key="1">
    <citation type="submission" date="2020-12" db="EMBL/GenBank/DDBJ databases">
        <title>Antrihabitans popcorni sp. nov. and Antrihabitans auranticaus sp. nov., isolated from a larva cave.</title>
        <authorList>
            <person name="Lee S.D."/>
            <person name="Kim I.S."/>
        </authorList>
    </citation>
    <scope>NUCLEOTIDE SEQUENCE</scope>
    <source>
        <strain evidence="6">YC3-6</strain>
    </source>
</reference>
<dbReference type="FunFam" id="2.30.38.10:FF:000001">
    <property type="entry name" value="Non-ribosomal peptide synthetase PvdI"/>
    <property type="match status" value="1"/>
</dbReference>
<protein>
    <submittedName>
        <fullName evidence="6">Amino acid adenylation domain-containing protein</fullName>
    </submittedName>
</protein>
<feature type="compositionally biased region" description="Polar residues" evidence="4">
    <location>
        <begin position="1031"/>
        <end position="1041"/>
    </location>
</feature>
<dbReference type="PANTHER" id="PTHR45527">
    <property type="entry name" value="NONRIBOSOMAL PEPTIDE SYNTHETASE"/>
    <property type="match status" value="1"/>
</dbReference>
<dbReference type="InterPro" id="IPR000873">
    <property type="entry name" value="AMP-dep_synth/lig_dom"/>
</dbReference>
<evidence type="ECO:0000313" key="7">
    <source>
        <dbReference type="Proteomes" id="UP000655868"/>
    </source>
</evidence>
<dbReference type="Gene3D" id="3.30.559.30">
    <property type="entry name" value="Nonribosomal peptide synthetase, condensation domain"/>
    <property type="match status" value="1"/>
</dbReference>
<dbReference type="InterPro" id="IPR045851">
    <property type="entry name" value="AMP-bd_C_sf"/>
</dbReference>
<comment type="cofactor">
    <cofactor evidence="1">
        <name>pantetheine 4'-phosphate</name>
        <dbReference type="ChEBI" id="CHEBI:47942"/>
    </cofactor>
</comment>
<feature type="non-terminal residue" evidence="6">
    <location>
        <position position="1"/>
    </location>
</feature>
<dbReference type="SUPFAM" id="SSF53474">
    <property type="entry name" value="alpha/beta-Hydrolases"/>
    <property type="match status" value="1"/>
</dbReference>
<keyword evidence="3" id="KW-0597">Phosphoprotein</keyword>
<feature type="region of interest" description="Disordered" evidence="4">
    <location>
        <begin position="1028"/>
        <end position="1050"/>
    </location>
</feature>
<dbReference type="Gene3D" id="3.30.559.10">
    <property type="entry name" value="Chloramphenicol acetyltransferase-like domain"/>
    <property type="match status" value="1"/>
</dbReference>
<dbReference type="Pfam" id="PF00550">
    <property type="entry name" value="PP-binding"/>
    <property type="match status" value="2"/>
</dbReference>
<accession>A0A934NSF2</accession>
<evidence type="ECO:0000256" key="4">
    <source>
        <dbReference type="SAM" id="MobiDB-lite"/>
    </source>
</evidence>
<proteinExistence type="predicted"/>
<dbReference type="GO" id="GO:0044550">
    <property type="term" value="P:secondary metabolite biosynthetic process"/>
    <property type="evidence" value="ECO:0007669"/>
    <property type="project" value="UniProtKB-ARBA"/>
</dbReference>
<dbReference type="InterPro" id="IPR006162">
    <property type="entry name" value="Ppantetheine_attach_site"/>
</dbReference>
<dbReference type="GO" id="GO:0043041">
    <property type="term" value="P:amino acid activation for nonribosomal peptide biosynthetic process"/>
    <property type="evidence" value="ECO:0007669"/>
    <property type="project" value="TreeGrafter"/>
</dbReference>
<dbReference type="RefSeq" id="WP_199705345.1">
    <property type="nucleotide sequence ID" value="NZ_JAEMNV010000005.1"/>
</dbReference>
<dbReference type="PANTHER" id="PTHR45527:SF1">
    <property type="entry name" value="FATTY ACID SYNTHASE"/>
    <property type="match status" value="1"/>
</dbReference>
<dbReference type="FunFam" id="3.40.50.980:FF:000001">
    <property type="entry name" value="Non-ribosomal peptide synthetase"/>
    <property type="match status" value="1"/>
</dbReference>
<dbReference type="PROSITE" id="PS50075">
    <property type="entry name" value="CARRIER"/>
    <property type="match status" value="2"/>
</dbReference>
<dbReference type="FunFam" id="3.30.300.30:FF:000010">
    <property type="entry name" value="Enterobactin synthetase component F"/>
    <property type="match status" value="2"/>
</dbReference>
<dbReference type="Gene3D" id="3.40.50.1820">
    <property type="entry name" value="alpha/beta hydrolase"/>
    <property type="match status" value="1"/>
</dbReference>
<evidence type="ECO:0000259" key="5">
    <source>
        <dbReference type="PROSITE" id="PS50075"/>
    </source>
</evidence>
<dbReference type="InterPro" id="IPR025110">
    <property type="entry name" value="AMP-bd_C"/>
</dbReference>
<dbReference type="PROSITE" id="PS00012">
    <property type="entry name" value="PHOSPHOPANTETHEINE"/>
    <property type="match status" value="1"/>
</dbReference>
<dbReference type="InterPro" id="IPR023213">
    <property type="entry name" value="CAT-like_dom_sf"/>
</dbReference>
<dbReference type="Proteomes" id="UP000655868">
    <property type="component" value="Unassembled WGS sequence"/>
</dbReference>
<evidence type="ECO:0000256" key="1">
    <source>
        <dbReference type="ARBA" id="ARBA00001957"/>
    </source>
</evidence>
<organism evidence="6 7">
    <name type="scientific">Antrihabitans stalagmiti</name>
    <dbReference type="NCBI Taxonomy" id="2799499"/>
    <lineage>
        <taxon>Bacteria</taxon>
        <taxon>Bacillati</taxon>
        <taxon>Actinomycetota</taxon>
        <taxon>Actinomycetes</taxon>
        <taxon>Mycobacteriales</taxon>
        <taxon>Nocardiaceae</taxon>
        <taxon>Antrihabitans</taxon>
    </lineage>
</organism>
<dbReference type="Gene3D" id="3.40.50.980">
    <property type="match status" value="2"/>
</dbReference>
<dbReference type="InterPro" id="IPR042099">
    <property type="entry name" value="ANL_N_sf"/>
</dbReference>
<dbReference type="GO" id="GO:0072330">
    <property type="term" value="P:monocarboxylic acid biosynthetic process"/>
    <property type="evidence" value="ECO:0007669"/>
    <property type="project" value="UniProtKB-ARBA"/>
</dbReference>
<dbReference type="InterPro" id="IPR009081">
    <property type="entry name" value="PP-bd_ACP"/>
</dbReference>
<keyword evidence="7" id="KW-1185">Reference proteome</keyword>
<dbReference type="CDD" id="cd17646">
    <property type="entry name" value="A_NRPS_AB3403-like"/>
    <property type="match status" value="1"/>
</dbReference>
<dbReference type="InterPro" id="IPR036736">
    <property type="entry name" value="ACP-like_sf"/>
</dbReference>
<dbReference type="NCBIfam" id="TIGR01733">
    <property type="entry name" value="AA-adenyl-dom"/>
    <property type="match status" value="1"/>
</dbReference>
<evidence type="ECO:0000313" key="6">
    <source>
        <dbReference type="EMBL" id="MBJ8340450.1"/>
    </source>
</evidence>
<evidence type="ECO:0000256" key="2">
    <source>
        <dbReference type="ARBA" id="ARBA00022450"/>
    </source>
</evidence>
<dbReference type="PROSITE" id="PS00455">
    <property type="entry name" value="AMP_BINDING"/>
    <property type="match status" value="1"/>
</dbReference>
<dbReference type="Gene3D" id="3.30.300.30">
    <property type="match status" value="2"/>
</dbReference>
<dbReference type="InterPro" id="IPR010071">
    <property type="entry name" value="AA_adenyl_dom"/>
</dbReference>
<feature type="domain" description="Carrier" evidence="5">
    <location>
        <begin position="178"/>
        <end position="253"/>
    </location>
</feature>
<dbReference type="GO" id="GO:0008610">
    <property type="term" value="P:lipid biosynthetic process"/>
    <property type="evidence" value="ECO:0007669"/>
    <property type="project" value="UniProtKB-ARBA"/>
</dbReference>
<evidence type="ECO:0000256" key="3">
    <source>
        <dbReference type="ARBA" id="ARBA00022553"/>
    </source>
</evidence>
<dbReference type="InterPro" id="IPR020806">
    <property type="entry name" value="PKS_PP-bd"/>
</dbReference>
<dbReference type="SMART" id="SM00823">
    <property type="entry name" value="PKS_PP"/>
    <property type="match status" value="2"/>
</dbReference>
<dbReference type="Gene3D" id="3.40.50.12780">
    <property type="entry name" value="N-terminal domain of ligase-like"/>
    <property type="match status" value="1"/>
</dbReference>
<dbReference type="Gene3D" id="1.10.1200.10">
    <property type="entry name" value="ACP-like"/>
    <property type="match status" value="1"/>
</dbReference>
<dbReference type="InterPro" id="IPR001031">
    <property type="entry name" value="Thioesterase"/>
</dbReference>
<name>A0A934NSF2_9NOCA</name>
<dbReference type="SUPFAM" id="SSF56801">
    <property type="entry name" value="Acetyl-CoA synthetase-like"/>
    <property type="match status" value="2"/>
</dbReference>
<gene>
    <name evidence="6" type="ORF">JGU71_16280</name>
</gene>
<dbReference type="GO" id="GO:0031177">
    <property type="term" value="F:phosphopantetheine binding"/>
    <property type="evidence" value="ECO:0007669"/>
    <property type="project" value="InterPro"/>
</dbReference>
<dbReference type="Pfam" id="PF00501">
    <property type="entry name" value="AMP-binding"/>
    <property type="match status" value="1"/>
</dbReference>
<dbReference type="FunFam" id="1.10.1200.10:FF:000016">
    <property type="entry name" value="Non-ribosomal peptide synthase"/>
    <property type="match status" value="1"/>
</dbReference>